<dbReference type="InterPro" id="IPR041657">
    <property type="entry name" value="HTH_17"/>
</dbReference>
<accession>A0A6M3KW71</accession>
<feature type="region of interest" description="Disordered" evidence="1">
    <location>
        <begin position="90"/>
        <end position="148"/>
    </location>
</feature>
<dbReference type="NCBIfam" id="TIGR01764">
    <property type="entry name" value="excise"/>
    <property type="match status" value="1"/>
</dbReference>
<protein>
    <submittedName>
        <fullName evidence="3">Putative DNA binding, helix-turn-helix domain containing protein</fullName>
    </submittedName>
</protein>
<feature type="domain" description="Helix-turn-helix" evidence="2">
    <location>
        <begin position="42"/>
        <end position="87"/>
    </location>
</feature>
<dbReference type="GO" id="GO:0003677">
    <property type="term" value="F:DNA binding"/>
    <property type="evidence" value="ECO:0007669"/>
    <property type="project" value="InterPro"/>
</dbReference>
<sequence length="148" mass="16733">MTKPKELERDDSQASSSSEVATSVNTVNDDSQMQEVLTAGQYYTSRQVARKFGYSDVWVSTLIKNGRIKAIKPAGGQWRIPSSEVDRIEKEGLPPMPRQNKAPVNTIQVSDEKRRKVLPEKQHDDKEGEGEPERKGFFPFDFSLFGKD</sequence>
<dbReference type="AlphaFoldDB" id="A0A6M3KW71"/>
<dbReference type="Pfam" id="PF12728">
    <property type="entry name" value="HTH_17"/>
    <property type="match status" value="1"/>
</dbReference>
<feature type="compositionally biased region" description="Basic and acidic residues" evidence="1">
    <location>
        <begin position="1"/>
        <end position="12"/>
    </location>
</feature>
<feature type="region of interest" description="Disordered" evidence="1">
    <location>
        <begin position="1"/>
        <end position="32"/>
    </location>
</feature>
<evidence type="ECO:0000313" key="3">
    <source>
        <dbReference type="EMBL" id="QJA85605.1"/>
    </source>
</evidence>
<gene>
    <name evidence="3" type="ORF">MM415B02199_0010</name>
</gene>
<proteinExistence type="predicted"/>
<dbReference type="EMBL" id="MT142584">
    <property type="protein sequence ID" value="QJA85605.1"/>
    <property type="molecule type" value="Genomic_DNA"/>
</dbReference>
<evidence type="ECO:0000259" key="2">
    <source>
        <dbReference type="Pfam" id="PF12728"/>
    </source>
</evidence>
<evidence type="ECO:0000256" key="1">
    <source>
        <dbReference type="SAM" id="MobiDB-lite"/>
    </source>
</evidence>
<reference evidence="3" key="1">
    <citation type="submission" date="2020-03" db="EMBL/GenBank/DDBJ databases">
        <title>The deep terrestrial virosphere.</title>
        <authorList>
            <person name="Holmfeldt K."/>
            <person name="Nilsson E."/>
            <person name="Simone D."/>
            <person name="Lopez-Fernandez M."/>
            <person name="Wu X."/>
            <person name="de Brujin I."/>
            <person name="Lundin D."/>
            <person name="Andersson A."/>
            <person name="Bertilsson S."/>
            <person name="Dopson M."/>
        </authorList>
    </citation>
    <scope>NUCLEOTIDE SEQUENCE</scope>
    <source>
        <strain evidence="3">MM415B02199</strain>
    </source>
</reference>
<dbReference type="InterPro" id="IPR010093">
    <property type="entry name" value="SinI_DNA-bd"/>
</dbReference>
<feature type="compositionally biased region" description="Basic and acidic residues" evidence="1">
    <location>
        <begin position="110"/>
        <end position="136"/>
    </location>
</feature>
<feature type="compositionally biased region" description="Low complexity" evidence="1">
    <location>
        <begin position="13"/>
        <end position="28"/>
    </location>
</feature>
<organism evidence="3">
    <name type="scientific">viral metagenome</name>
    <dbReference type="NCBI Taxonomy" id="1070528"/>
    <lineage>
        <taxon>unclassified sequences</taxon>
        <taxon>metagenomes</taxon>
        <taxon>organismal metagenomes</taxon>
    </lineage>
</organism>
<name>A0A6M3KW71_9ZZZZ</name>